<sequence>MWRSTTLLVVAVLGATMGQEYIGHALFVRTSDDVVEAARSRVQRAAPASAADVMAQNILEWIQGIYRQGARKIRQQSDNAYLPPYSTQRPPEKPRPFQPAGINQQESAYSPSQNEVTNYPYQRPSSLYTPSNVPYSLPPNVDTSHGLSTPSTLYGSPTSLRPSSTYIPQDNYGSSPTFGSRPQSSTFPPFGGTTGPSNYPSAGTRPGTFPSSTPSTSQSSTYLPPQYSGFPSSGPSTPRPPSTALPPKVSQPVGGYPSQPGGFSTTYLPPKTTGFPSSTPSSRPFSSVSPSAGYPSPAGFTTSYGYTSQRPGFSSTGTVSGSTYDSQGGYVSQPSPSPGFPTPVPTGTVDGSAGYTYSTPGATPSPPFPTPIGTPGIVPGGGTTGPGTTGTTGAGVTQNDEADDDLKHPPHIHNISVECGKTMMTINIEFNRAFDGVIYSKGFFMNPDCRYVEQNSGKTEYSFTVSLDSCGTQFINDFEGEAGQAYLENVLVLQTFKQKSLQNEPGIQEVWDTVRRVRCLWEGNINKALSVNLSVDMLNQEIVTFSGDTAVAKLDIQIGKGPFAPTADGLVKIGETMTLVVTVEGDPAFDLQVRDCVARDESSTNTLQLTDERGCILKPKLFGAFQKTNDTGNTGASIIAYAFFQAFKFPDVMDLFIECNVELCKTDCQACPESNQQIEPGRRRRSVSYAPSNASMVPLLTDPVRVGRGFKVIMLDDLSAVSNQVLENIEESSFVNEVSKEENICMSNNGFYAAFSLMLGTLILMTVSAAALHIKLQRIYRSKSIDT</sequence>
<gene>
    <name evidence="6" type="ORF">V1477_000690</name>
</gene>
<feature type="compositionally biased region" description="Pro residues" evidence="2">
    <location>
        <begin position="363"/>
        <end position="372"/>
    </location>
</feature>
<evidence type="ECO:0000313" key="7">
    <source>
        <dbReference type="Proteomes" id="UP001607303"/>
    </source>
</evidence>
<dbReference type="PANTHER" id="PTHR46560">
    <property type="entry name" value="CYPHER, ISOFORM B"/>
    <property type="match status" value="1"/>
</dbReference>
<evidence type="ECO:0000256" key="3">
    <source>
        <dbReference type="SAM" id="Phobius"/>
    </source>
</evidence>
<keyword evidence="3" id="KW-1133">Transmembrane helix</keyword>
<dbReference type="Gene3D" id="2.60.40.4100">
    <property type="entry name" value="Zona pellucida, ZP-C domain"/>
    <property type="match status" value="1"/>
</dbReference>
<feature type="signal peptide" evidence="4">
    <location>
        <begin position="1"/>
        <end position="18"/>
    </location>
</feature>
<keyword evidence="4" id="KW-0732">Signal</keyword>
<feature type="domain" description="ZP" evidence="5">
    <location>
        <begin position="418"/>
        <end position="678"/>
    </location>
</feature>
<feature type="region of interest" description="Disordered" evidence="2">
    <location>
        <begin position="311"/>
        <end position="410"/>
    </location>
</feature>
<proteinExistence type="predicted"/>
<dbReference type="Pfam" id="PF25057">
    <property type="entry name" value="CUT_N"/>
    <property type="match status" value="1"/>
</dbReference>
<feature type="compositionally biased region" description="Low complexity" evidence="2">
    <location>
        <begin position="269"/>
        <end position="291"/>
    </location>
</feature>
<keyword evidence="7" id="KW-1185">Reference proteome</keyword>
<dbReference type="SMART" id="SM00241">
    <property type="entry name" value="ZP"/>
    <property type="match status" value="1"/>
</dbReference>
<feature type="compositionally biased region" description="Polar residues" evidence="2">
    <location>
        <begin position="324"/>
        <end position="333"/>
    </location>
</feature>
<feature type="compositionally biased region" description="Pro residues" evidence="2">
    <location>
        <begin position="335"/>
        <end position="344"/>
    </location>
</feature>
<feature type="compositionally biased region" description="Polar residues" evidence="2">
    <location>
        <begin position="101"/>
        <end position="134"/>
    </location>
</feature>
<reference evidence="6 7" key="1">
    <citation type="journal article" date="2024" name="Ann. Entomol. Soc. Am.">
        <title>Genomic analyses of the southern and eastern yellowjacket wasps (Hymenoptera: Vespidae) reveal evolutionary signatures of social life.</title>
        <authorList>
            <person name="Catto M.A."/>
            <person name="Caine P.B."/>
            <person name="Orr S.E."/>
            <person name="Hunt B.G."/>
            <person name="Goodisman M.A.D."/>
        </authorList>
    </citation>
    <scope>NUCLEOTIDE SEQUENCE [LARGE SCALE GENOMIC DNA]</scope>
    <source>
        <strain evidence="6">232</strain>
        <tissue evidence="6">Head and thorax</tissue>
    </source>
</reference>
<feature type="chain" id="PRO_5044837531" description="ZP domain-containing protein" evidence="4">
    <location>
        <begin position="19"/>
        <end position="787"/>
    </location>
</feature>
<keyword evidence="1" id="KW-1015">Disulfide bond</keyword>
<dbReference type="InterPro" id="IPR042235">
    <property type="entry name" value="ZP-C_dom"/>
</dbReference>
<dbReference type="AlphaFoldDB" id="A0ABD2D2G9"/>
<evidence type="ECO:0000313" key="6">
    <source>
        <dbReference type="EMBL" id="KAL2751532.1"/>
    </source>
</evidence>
<feature type="compositionally biased region" description="Low complexity" evidence="2">
    <location>
        <begin position="312"/>
        <end position="323"/>
    </location>
</feature>
<name>A0ABD2D2G9_VESMC</name>
<keyword evidence="3" id="KW-0472">Membrane</keyword>
<keyword evidence="3" id="KW-0812">Transmembrane</keyword>
<feature type="transmembrane region" description="Helical" evidence="3">
    <location>
        <begin position="751"/>
        <end position="774"/>
    </location>
</feature>
<evidence type="ECO:0000256" key="1">
    <source>
        <dbReference type="ARBA" id="ARBA00023157"/>
    </source>
</evidence>
<dbReference type="InterPro" id="IPR055355">
    <property type="entry name" value="ZP-C"/>
</dbReference>
<feature type="region of interest" description="Disordered" evidence="2">
    <location>
        <begin position="81"/>
        <end position="293"/>
    </location>
</feature>
<dbReference type="Pfam" id="PF00100">
    <property type="entry name" value="Zona_pellucida"/>
    <property type="match status" value="1"/>
</dbReference>
<feature type="compositionally biased region" description="Polar residues" evidence="2">
    <location>
        <begin position="141"/>
        <end position="187"/>
    </location>
</feature>
<dbReference type="InterPro" id="IPR001507">
    <property type="entry name" value="ZP_dom"/>
</dbReference>
<evidence type="ECO:0000256" key="4">
    <source>
        <dbReference type="SAM" id="SignalP"/>
    </source>
</evidence>
<protein>
    <recommendedName>
        <fullName evidence="5">ZP domain-containing protein</fullName>
    </recommendedName>
</protein>
<evidence type="ECO:0000256" key="2">
    <source>
        <dbReference type="SAM" id="MobiDB-lite"/>
    </source>
</evidence>
<dbReference type="EMBL" id="JAYRBN010000007">
    <property type="protein sequence ID" value="KAL2751532.1"/>
    <property type="molecule type" value="Genomic_DNA"/>
</dbReference>
<evidence type="ECO:0000259" key="5">
    <source>
        <dbReference type="PROSITE" id="PS51034"/>
    </source>
</evidence>
<dbReference type="InterPro" id="IPR056953">
    <property type="entry name" value="CUT_N"/>
</dbReference>
<accession>A0ABD2D2G9</accession>
<dbReference type="Gene3D" id="2.60.40.3210">
    <property type="entry name" value="Zona pellucida, ZP-N domain"/>
    <property type="match status" value="1"/>
</dbReference>
<feature type="compositionally biased region" description="Low complexity" evidence="2">
    <location>
        <begin position="345"/>
        <end position="362"/>
    </location>
</feature>
<dbReference type="Proteomes" id="UP001607303">
    <property type="component" value="Unassembled WGS sequence"/>
</dbReference>
<dbReference type="PROSITE" id="PS51034">
    <property type="entry name" value="ZP_2"/>
    <property type="match status" value="1"/>
</dbReference>
<comment type="caution">
    <text evidence="6">The sequence shown here is derived from an EMBL/GenBank/DDBJ whole genome shotgun (WGS) entry which is preliminary data.</text>
</comment>
<dbReference type="PANTHER" id="PTHR46560:SF4">
    <property type="entry name" value="DUSKY"/>
    <property type="match status" value="1"/>
</dbReference>
<feature type="compositionally biased region" description="Low complexity" evidence="2">
    <location>
        <begin position="204"/>
        <end position="236"/>
    </location>
</feature>
<feature type="compositionally biased region" description="Gly residues" evidence="2">
    <location>
        <begin position="378"/>
        <end position="393"/>
    </location>
</feature>
<organism evidence="6 7">
    <name type="scientific">Vespula maculifrons</name>
    <name type="common">Eastern yellow jacket</name>
    <name type="synonym">Wasp</name>
    <dbReference type="NCBI Taxonomy" id="7453"/>
    <lineage>
        <taxon>Eukaryota</taxon>
        <taxon>Metazoa</taxon>
        <taxon>Ecdysozoa</taxon>
        <taxon>Arthropoda</taxon>
        <taxon>Hexapoda</taxon>
        <taxon>Insecta</taxon>
        <taxon>Pterygota</taxon>
        <taxon>Neoptera</taxon>
        <taxon>Endopterygota</taxon>
        <taxon>Hymenoptera</taxon>
        <taxon>Apocrita</taxon>
        <taxon>Aculeata</taxon>
        <taxon>Vespoidea</taxon>
        <taxon>Vespidae</taxon>
        <taxon>Vespinae</taxon>
        <taxon>Vespula</taxon>
    </lineage>
</organism>